<evidence type="ECO:0000313" key="1">
    <source>
        <dbReference type="EMBL" id="CAK9087615.1"/>
    </source>
</evidence>
<keyword evidence="2" id="KW-1185">Reference proteome</keyword>
<accession>A0ABP0QH71</accession>
<gene>
    <name evidence="1" type="ORF">CCMP2556_LOCUS42348</name>
</gene>
<reference evidence="1 2" key="1">
    <citation type="submission" date="2024-02" db="EMBL/GenBank/DDBJ databases">
        <authorList>
            <person name="Chen Y."/>
            <person name="Shah S."/>
            <person name="Dougan E. K."/>
            <person name="Thang M."/>
            <person name="Chan C."/>
        </authorList>
    </citation>
    <scope>NUCLEOTIDE SEQUENCE [LARGE SCALE GENOMIC DNA]</scope>
</reference>
<organism evidence="1 2">
    <name type="scientific">Durusdinium trenchii</name>
    <dbReference type="NCBI Taxonomy" id="1381693"/>
    <lineage>
        <taxon>Eukaryota</taxon>
        <taxon>Sar</taxon>
        <taxon>Alveolata</taxon>
        <taxon>Dinophyceae</taxon>
        <taxon>Suessiales</taxon>
        <taxon>Symbiodiniaceae</taxon>
        <taxon>Durusdinium</taxon>
    </lineage>
</organism>
<sequence length="117" mass="12981">MANLLYGKQLANALGKDGSSDRDFRRVWKVAIQAVIAMLRFKSGLQKWTLRSDPRSKNAVVDHTLRGFYTLPPTPLRRLQKELPPDTVELVLHGLKGELLMGQPGAVWICADAVGNS</sequence>
<proteinExistence type="predicted"/>
<protein>
    <submittedName>
        <fullName evidence="1">Uncharacterized protein</fullName>
    </submittedName>
</protein>
<evidence type="ECO:0000313" key="2">
    <source>
        <dbReference type="Proteomes" id="UP001642484"/>
    </source>
</evidence>
<name>A0ABP0QH71_9DINO</name>
<dbReference type="Proteomes" id="UP001642484">
    <property type="component" value="Unassembled WGS sequence"/>
</dbReference>
<dbReference type="EMBL" id="CAXAMN010024561">
    <property type="protein sequence ID" value="CAK9087615.1"/>
    <property type="molecule type" value="Genomic_DNA"/>
</dbReference>
<comment type="caution">
    <text evidence="1">The sequence shown here is derived from an EMBL/GenBank/DDBJ whole genome shotgun (WGS) entry which is preliminary data.</text>
</comment>